<keyword evidence="7 10" id="KW-1133">Transmembrane helix</keyword>
<comment type="similarity">
    <text evidence="2">Belongs to the SEC61-beta family.</text>
</comment>
<evidence type="ECO:0000256" key="2">
    <source>
        <dbReference type="ARBA" id="ARBA00006103"/>
    </source>
</evidence>
<evidence type="ECO:0000313" key="11">
    <source>
        <dbReference type="EMBL" id="KAL0481904.1"/>
    </source>
</evidence>
<dbReference type="EMBL" id="JAOPGA020000797">
    <property type="protein sequence ID" value="KAL0481904.1"/>
    <property type="molecule type" value="Genomic_DNA"/>
</dbReference>
<dbReference type="InterPro" id="IPR030671">
    <property type="entry name" value="Sec61-beta/Sbh"/>
</dbReference>
<keyword evidence="9 10" id="KW-0472">Membrane</keyword>
<evidence type="ECO:0000256" key="3">
    <source>
        <dbReference type="ARBA" id="ARBA00022448"/>
    </source>
</evidence>
<keyword evidence="3" id="KW-0813">Transport</keyword>
<keyword evidence="4 10" id="KW-0812">Transmembrane</keyword>
<evidence type="ECO:0000256" key="4">
    <source>
        <dbReference type="ARBA" id="ARBA00022692"/>
    </source>
</evidence>
<protein>
    <submittedName>
        <fullName evidence="11">Protein transport protein SEC61 subunit beta</fullName>
    </submittedName>
</protein>
<keyword evidence="6" id="KW-0653">Protein transport</keyword>
<dbReference type="Proteomes" id="UP001431209">
    <property type="component" value="Unassembled WGS sequence"/>
</dbReference>
<keyword evidence="5" id="KW-0256">Endoplasmic reticulum</keyword>
<accession>A0AAW2YZ24</accession>
<dbReference type="Pfam" id="PF03911">
    <property type="entry name" value="Sec61_beta"/>
    <property type="match status" value="1"/>
</dbReference>
<evidence type="ECO:0000256" key="10">
    <source>
        <dbReference type="SAM" id="Phobius"/>
    </source>
</evidence>
<comment type="subcellular location">
    <subcellularLocation>
        <location evidence="1">Endoplasmic reticulum membrane</location>
        <topology evidence="1">Single-pass membrane protein</topology>
    </subcellularLocation>
</comment>
<reference evidence="11 12" key="1">
    <citation type="submission" date="2024-03" db="EMBL/GenBank/DDBJ databases">
        <title>The Acrasis kona genome and developmental transcriptomes reveal deep origins of eukaryotic multicellular pathways.</title>
        <authorList>
            <person name="Sheikh S."/>
            <person name="Fu C.-J."/>
            <person name="Brown M.W."/>
            <person name="Baldauf S.L."/>
        </authorList>
    </citation>
    <scope>NUCLEOTIDE SEQUENCE [LARGE SCALE GENOMIC DNA]</scope>
    <source>
        <strain evidence="11 12">ATCC MYA-3509</strain>
    </source>
</reference>
<name>A0AAW2YZ24_9EUKA</name>
<proteinExistence type="inferred from homology"/>
<evidence type="ECO:0000256" key="5">
    <source>
        <dbReference type="ARBA" id="ARBA00022824"/>
    </source>
</evidence>
<dbReference type="AlphaFoldDB" id="A0AAW2YZ24"/>
<sequence length="69" mass="7409">MIKTVKRKTGNSGSAQRVTVGGSDKGVLKTYFGDDEAPGIKVGPTFVLVGALVFIFVVIVMHFYSRFLG</sequence>
<dbReference type="InterPro" id="IPR016482">
    <property type="entry name" value="SecG/Sec61-beta/Sbh"/>
</dbReference>
<evidence type="ECO:0000256" key="1">
    <source>
        <dbReference type="ARBA" id="ARBA00004389"/>
    </source>
</evidence>
<dbReference type="PANTHER" id="PTHR13509">
    <property type="entry name" value="SEC61 SUBUNIT BETA"/>
    <property type="match status" value="1"/>
</dbReference>
<evidence type="ECO:0000256" key="6">
    <source>
        <dbReference type="ARBA" id="ARBA00022927"/>
    </source>
</evidence>
<keyword evidence="8" id="KW-0811">Translocation</keyword>
<evidence type="ECO:0000256" key="8">
    <source>
        <dbReference type="ARBA" id="ARBA00023010"/>
    </source>
</evidence>
<evidence type="ECO:0000256" key="9">
    <source>
        <dbReference type="ARBA" id="ARBA00023136"/>
    </source>
</evidence>
<organism evidence="11 12">
    <name type="scientific">Acrasis kona</name>
    <dbReference type="NCBI Taxonomy" id="1008807"/>
    <lineage>
        <taxon>Eukaryota</taxon>
        <taxon>Discoba</taxon>
        <taxon>Heterolobosea</taxon>
        <taxon>Tetramitia</taxon>
        <taxon>Eutetramitia</taxon>
        <taxon>Acrasidae</taxon>
        <taxon>Acrasis</taxon>
    </lineage>
</organism>
<feature type="transmembrane region" description="Helical" evidence="10">
    <location>
        <begin position="45"/>
        <end position="64"/>
    </location>
</feature>
<gene>
    <name evidence="11" type="ORF">AKO1_011383</name>
</gene>
<dbReference type="GO" id="GO:0006886">
    <property type="term" value="P:intracellular protein transport"/>
    <property type="evidence" value="ECO:0007669"/>
    <property type="project" value="InterPro"/>
</dbReference>
<dbReference type="GO" id="GO:0005784">
    <property type="term" value="C:Sec61 translocon complex"/>
    <property type="evidence" value="ECO:0007669"/>
    <property type="project" value="InterPro"/>
</dbReference>
<keyword evidence="12" id="KW-1185">Reference proteome</keyword>
<comment type="caution">
    <text evidence="11">The sequence shown here is derived from an EMBL/GenBank/DDBJ whole genome shotgun (WGS) entry which is preliminary data.</text>
</comment>
<evidence type="ECO:0000313" key="12">
    <source>
        <dbReference type="Proteomes" id="UP001431209"/>
    </source>
</evidence>
<evidence type="ECO:0000256" key="7">
    <source>
        <dbReference type="ARBA" id="ARBA00022989"/>
    </source>
</evidence>